<feature type="compositionally biased region" description="Basic residues" evidence="1">
    <location>
        <begin position="158"/>
        <end position="167"/>
    </location>
</feature>
<evidence type="ECO:0000256" key="1">
    <source>
        <dbReference type="SAM" id="MobiDB-lite"/>
    </source>
</evidence>
<feature type="transmembrane region" description="Helical" evidence="2">
    <location>
        <begin position="87"/>
        <end position="110"/>
    </location>
</feature>
<dbReference type="EMBL" id="JAECZO010000070">
    <property type="protein sequence ID" value="KAK7196164.1"/>
    <property type="molecule type" value="Genomic_DNA"/>
</dbReference>
<accession>A0AAW0ER11</accession>
<keyword evidence="2" id="KW-1133">Transmembrane helix</keyword>
<protein>
    <submittedName>
        <fullName evidence="3">Uncharacterized protein</fullName>
    </submittedName>
</protein>
<comment type="caution">
    <text evidence="3">The sequence shown here is derived from an EMBL/GenBank/DDBJ whole genome shotgun (WGS) entry which is preliminary data.</text>
</comment>
<proteinExistence type="predicted"/>
<name>A0AAW0ER11_9TRYP</name>
<reference evidence="3 4" key="1">
    <citation type="journal article" date="2021" name="MBio">
        <title>A New Model Trypanosomatid, Novymonas esmeraldas: Genomic Perception of Its 'Candidatus Pandoraea novymonadis' Endosymbiont.</title>
        <authorList>
            <person name="Zakharova A."/>
            <person name="Saura A."/>
            <person name="Butenko A."/>
            <person name="Podesvova L."/>
            <person name="Warmusova S."/>
            <person name="Kostygov A.Y."/>
            <person name="Nenarokova A."/>
            <person name="Lukes J."/>
            <person name="Opperdoes F.R."/>
            <person name="Yurchenko V."/>
        </authorList>
    </citation>
    <scope>NUCLEOTIDE SEQUENCE [LARGE SCALE GENOMIC DNA]</scope>
    <source>
        <strain evidence="3 4">E262AT.01</strain>
    </source>
</reference>
<keyword evidence="2" id="KW-0472">Membrane</keyword>
<organism evidence="3 4">
    <name type="scientific">Novymonas esmeraldas</name>
    <dbReference type="NCBI Taxonomy" id="1808958"/>
    <lineage>
        <taxon>Eukaryota</taxon>
        <taxon>Discoba</taxon>
        <taxon>Euglenozoa</taxon>
        <taxon>Kinetoplastea</taxon>
        <taxon>Metakinetoplastina</taxon>
        <taxon>Trypanosomatida</taxon>
        <taxon>Trypanosomatidae</taxon>
        <taxon>Novymonas</taxon>
    </lineage>
</organism>
<evidence type="ECO:0000256" key="2">
    <source>
        <dbReference type="SAM" id="Phobius"/>
    </source>
</evidence>
<keyword evidence="2" id="KW-0812">Transmembrane</keyword>
<dbReference type="Proteomes" id="UP001430356">
    <property type="component" value="Unassembled WGS sequence"/>
</dbReference>
<gene>
    <name evidence="3" type="ORF">NESM_000551400</name>
</gene>
<sequence>METGPAPPHDVHRSSVGGNVASSSLLSTTLCVKVWENAARDGKREREERALMLFAAAPPLPAAASRTSSICMRAHVRDKVYRPLSPCITTLYLSISLSLLFLFFFLFFFFCAHHRGSVLHTRSLSPEKPYATHLFVLSVLSIYTHTHTLPPPPLTQEKKRKGKRHTPSHSTSSQP</sequence>
<keyword evidence="4" id="KW-1185">Reference proteome</keyword>
<feature type="region of interest" description="Disordered" evidence="1">
    <location>
        <begin position="148"/>
        <end position="175"/>
    </location>
</feature>
<evidence type="ECO:0000313" key="3">
    <source>
        <dbReference type="EMBL" id="KAK7196164.1"/>
    </source>
</evidence>
<dbReference type="AlphaFoldDB" id="A0AAW0ER11"/>
<evidence type="ECO:0000313" key="4">
    <source>
        <dbReference type="Proteomes" id="UP001430356"/>
    </source>
</evidence>